<dbReference type="EMBL" id="WAGD01000057">
    <property type="protein sequence ID" value="KAB0874897.1"/>
    <property type="molecule type" value="Genomic_DNA"/>
</dbReference>
<evidence type="ECO:0000313" key="4">
    <source>
        <dbReference type="Proteomes" id="UP000244378"/>
    </source>
</evidence>
<protein>
    <recommendedName>
        <fullName evidence="6">DUF3592 domain-containing protein</fullName>
    </recommendedName>
</protein>
<name>A0A2T7AUN6_9ENTR</name>
<dbReference type="EMBL" id="MSAE01000014">
    <property type="protein sequence ID" value="PUX15499.1"/>
    <property type="molecule type" value="Genomic_DNA"/>
</dbReference>
<keyword evidence="1" id="KW-0472">Membrane</keyword>
<dbReference type="Proteomes" id="UP000244378">
    <property type="component" value="Unassembled WGS sequence"/>
</dbReference>
<evidence type="ECO:0008006" key="6">
    <source>
        <dbReference type="Google" id="ProtNLM"/>
    </source>
</evidence>
<sequence>MFGSFEVTIIVMMAVIVGIFFYLYNTGVSYEKFQKEGIRSEAKILSMEKIGASGTGNTKMKMKLQFESEQGPVTVTAKEYISPQNLIKIMRNNTIYIYYMPKDPKQVFLVPFEME</sequence>
<reference evidence="3 4" key="1">
    <citation type="submission" date="2016-12" db="EMBL/GenBank/DDBJ databases">
        <title>Analysis of the Molecular Diversity Among Cronobacter Species Isolated from Filth Flies Using a Pan Genomic DNA Microarray.</title>
        <authorList>
            <person name="Pava-Ripoll M."/>
            <person name="Tall B."/>
            <person name="Farber J."/>
            <person name="Fanning S."/>
            <person name="Lehner A."/>
            <person name="Stephan R."/>
            <person name="Pagotto F."/>
            <person name="Iverson C."/>
            <person name="Ziobro G."/>
            <person name="Miller A."/>
            <person name="Pearson R."/>
            <person name="Yan Q."/>
            <person name="Kim M."/>
            <person name="Jeong S."/>
            <person name="Park J."/>
            <person name="Jun S."/>
            <person name="Choi H."/>
            <person name="Chung T."/>
            <person name="Yoo Y."/>
            <person name="Park E."/>
            <person name="Hwang S."/>
            <person name="Lee B."/>
            <person name="Sathyamoorthy V."/>
            <person name="Carter L."/>
            <person name="Mammel M."/>
            <person name="Jackson S."/>
            <person name="Kothary M."/>
            <person name="Patel I."/>
            <person name="Grim C."/>
            <person name="Gopinath G."/>
            <person name="Gangiredla J."/>
            <person name="Chase H."/>
        </authorList>
    </citation>
    <scope>NUCLEOTIDE SEQUENCE [LARGE SCALE GENOMIC DNA]</scope>
    <source>
        <strain evidence="3 4">MOD1-Md1s</strain>
    </source>
</reference>
<keyword evidence="1" id="KW-1133">Transmembrane helix</keyword>
<organism evidence="3 4">
    <name type="scientific">Cronobacter muytjensii</name>
    <dbReference type="NCBI Taxonomy" id="413501"/>
    <lineage>
        <taxon>Bacteria</taxon>
        <taxon>Pseudomonadati</taxon>
        <taxon>Pseudomonadota</taxon>
        <taxon>Gammaproteobacteria</taxon>
        <taxon>Enterobacterales</taxon>
        <taxon>Enterobacteriaceae</taxon>
        <taxon>Cronobacter</taxon>
    </lineage>
</organism>
<dbReference type="OrthoDB" id="6565444at2"/>
<evidence type="ECO:0000256" key="1">
    <source>
        <dbReference type="SAM" id="Phobius"/>
    </source>
</evidence>
<proteinExistence type="predicted"/>
<evidence type="ECO:0000313" key="2">
    <source>
        <dbReference type="EMBL" id="KAB0874897.1"/>
    </source>
</evidence>
<dbReference type="AlphaFoldDB" id="A0A2T7AUN6"/>
<gene>
    <name evidence="3" type="ORF">AUN14_08380</name>
    <name evidence="2" type="ORF">FZI19_16675</name>
</gene>
<accession>A0A2T7AUN6</accession>
<dbReference type="RefSeq" id="WP_075192958.1">
    <property type="nucleotide sequence ID" value="NZ_JADKNN010000016.1"/>
</dbReference>
<evidence type="ECO:0000313" key="3">
    <source>
        <dbReference type="EMBL" id="PUX15499.1"/>
    </source>
</evidence>
<keyword evidence="5" id="KW-1185">Reference proteome</keyword>
<dbReference type="Proteomes" id="UP000469927">
    <property type="component" value="Unassembled WGS sequence"/>
</dbReference>
<keyword evidence="1" id="KW-0812">Transmembrane</keyword>
<reference evidence="2 5" key="2">
    <citation type="submission" date="2019-08" db="EMBL/GenBank/DDBJ databases">
        <title>Prevalence, distribution, and phylogeny of type two toxin-antitoxin genes possessed by Cronobacter species where C. sakazakii homologs follow sequence type lineages.</title>
        <authorList>
            <person name="Finkelstein S."/>
            <person name="Negrete F."/>
            <person name="Jang H."/>
            <person name="Gopinath G.R."/>
            <person name="Tall B.D."/>
        </authorList>
    </citation>
    <scope>NUCLEOTIDE SEQUENCE [LARGE SCALE GENOMIC DNA]</scope>
    <source>
        <strain evidence="2 5">MOD1_GK1257</strain>
    </source>
</reference>
<comment type="caution">
    <text evidence="3">The sequence shown here is derived from an EMBL/GenBank/DDBJ whole genome shotgun (WGS) entry which is preliminary data.</text>
</comment>
<feature type="transmembrane region" description="Helical" evidence="1">
    <location>
        <begin position="6"/>
        <end position="25"/>
    </location>
</feature>
<evidence type="ECO:0000313" key="5">
    <source>
        <dbReference type="Proteomes" id="UP000469927"/>
    </source>
</evidence>